<keyword evidence="8 10" id="KW-0573">Peptidoglycan synthesis</keyword>
<evidence type="ECO:0000256" key="10">
    <source>
        <dbReference type="HAMAP-Rule" id="MF_00047"/>
    </source>
</evidence>
<comment type="cofactor">
    <cofactor evidence="12">
        <name>Mg(2+)</name>
        <dbReference type="ChEBI" id="CHEBI:18420"/>
    </cofactor>
    <cofactor evidence="12">
        <name>Mn(2+)</name>
        <dbReference type="ChEBI" id="CHEBI:29035"/>
    </cofactor>
    <text evidence="12">Binds 2 magnesium or manganese ions per subunit.</text>
</comment>
<evidence type="ECO:0000256" key="2">
    <source>
        <dbReference type="ARBA" id="ARBA00010871"/>
    </source>
</evidence>
<evidence type="ECO:0000256" key="8">
    <source>
        <dbReference type="ARBA" id="ARBA00022984"/>
    </source>
</evidence>
<dbReference type="PIRSF" id="PIRSF039102">
    <property type="entry name" value="Ddl/VanB"/>
    <property type="match status" value="1"/>
</dbReference>
<dbReference type="GO" id="GO:0046872">
    <property type="term" value="F:metal ion binding"/>
    <property type="evidence" value="ECO:0007669"/>
    <property type="project" value="UniProtKB-KW"/>
</dbReference>
<dbReference type="SUPFAM" id="SSF52440">
    <property type="entry name" value="PreATP-grasp domain"/>
    <property type="match status" value="1"/>
</dbReference>
<keyword evidence="7 10" id="KW-0133">Cell shape</keyword>
<evidence type="ECO:0000256" key="5">
    <source>
        <dbReference type="ARBA" id="ARBA00022741"/>
    </source>
</evidence>
<evidence type="ECO:0000256" key="13">
    <source>
        <dbReference type="PROSITE-ProRule" id="PRU00409"/>
    </source>
</evidence>
<evidence type="ECO:0000256" key="11">
    <source>
        <dbReference type="PIRSR" id="PIRSR039102-1"/>
    </source>
</evidence>
<dbReference type="InterPro" id="IPR013815">
    <property type="entry name" value="ATP_grasp_subdomain_1"/>
</dbReference>
<sequence length="306" mass="33561">MKKKTKIVVLMGGKSSEHDISVISGNEVVKNLDKKKYLAIPVVISKEGKGFDRINKNKPDIVFIALHGKFGEDGTVQGMLELLGIPYTGSGVLASSIGMDKLMFRKLMHAEGITSPDYFVVNKNEKVRKFFKPPYFVKPFDGGSSVGVSIVKKGKELENALKLVFRYSETAIVEEFVEGLEVTCGVLGNDNPVALPVTEIHPIKGDFFDYKSKYKENGSEEITPARISKKMTEEVRGLAVKIHKIVGARGFSRVDFILQKGKTPIVLEINTIPGMTPMSLLPKAAAAAGITYPQLLDRIIGFADVK</sequence>
<organism evidence="15 16">
    <name type="scientific">Candidatus Woesebacteria bacterium RIFOXYB1_FULL_41_13</name>
    <dbReference type="NCBI Taxonomy" id="1802540"/>
    <lineage>
        <taxon>Bacteria</taxon>
        <taxon>Candidatus Woeseibacteriota</taxon>
    </lineage>
</organism>
<feature type="active site" evidence="11">
    <location>
        <position position="144"/>
    </location>
</feature>
<dbReference type="GO" id="GO:0008360">
    <property type="term" value="P:regulation of cell shape"/>
    <property type="evidence" value="ECO:0007669"/>
    <property type="project" value="UniProtKB-KW"/>
</dbReference>
<feature type="domain" description="ATP-grasp" evidence="14">
    <location>
        <begin position="105"/>
        <end position="301"/>
    </location>
</feature>
<dbReference type="NCBIfam" id="NF002378">
    <property type="entry name" value="PRK01372.1"/>
    <property type="match status" value="1"/>
</dbReference>
<keyword evidence="12" id="KW-0464">Manganese</keyword>
<dbReference type="GO" id="GO:0008716">
    <property type="term" value="F:D-alanine-D-alanine ligase activity"/>
    <property type="evidence" value="ECO:0007669"/>
    <property type="project" value="UniProtKB-UniRule"/>
</dbReference>
<dbReference type="InterPro" id="IPR011095">
    <property type="entry name" value="Dala_Dala_lig_C"/>
</dbReference>
<dbReference type="PANTHER" id="PTHR23132:SF23">
    <property type="entry name" value="D-ALANINE--D-ALANINE LIGASE B"/>
    <property type="match status" value="1"/>
</dbReference>
<dbReference type="PROSITE" id="PS00844">
    <property type="entry name" value="DALA_DALA_LIGASE_2"/>
    <property type="match status" value="1"/>
</dbReference>
<feature type="binding site" evidence="12">
    <location>
        <position position="270"/>
    </location>
    <ligand>
        <name>Mg(2+)</name>
        <dbReference type="ChEBI" id="CHEBI:18420"/>
        <label>2</label>
    </ligand>
</feature>
<keyword evidence="3 10" id="KW-0963">Cytoplasm</keyword>
<evidence type="ECO:0000313" key="15">
    <source>
        <dbReference type="EMBL" id="OGM81037.1"/>
    </source>
</evidence>
<keyword evidence="9 10" id="KW-0961">Cell wall biogenesis/degradation</keyword>
<evidence type="ECO:0000256" key="12">
    <source>
        <dbReference type="PIRSR" id="PIRSR039102-3"/>
    </source>
</evidence>
<dbReference type="GO" id="GO:0005524">
    <property type="term" value="F:ATP binding"/>
    <property type="evidence" value="ECO:0007669"/>
    <property type="project" value="UniProtKB-UniRule"/>
</dbReference>
<dbReference type="GO" id="GO:0009252">
    <property type="term" value="P:peptidoglycan biosynthetic process"/>
    <property type="evidence" value="ECO:0007669"/>
    <property type="project" value="UniProtKB-UniRule"/>
</dbReference>
<dbReference type="AlphaFoldDB" id="A0A1F8CXG2"/>
<dbReference type="EC" id="6.3.2.4" evidence="10"/>
<gene>
    <name evidence="10" type="primary">ddl</name>
    <name evidence="15" type="ORF">A2393_02090</name>
</gene>
<name>A0A1F8CXG2_9BACT</name>
<dbReference type="HAMAP" id="MF_00047">
    <property type="entry name" value="Dala_Dala_lig"/>
    <property type="match status" value="1"/>
</dbReference>
<keyword evidence="5 13" id="KW-0547">Nucleotide-binding</keyword>
<dbReference type="PROSITE" id="PS00843">
    <property type="entry name" value="DALA_DALA_LIGASE_1"/>
    <property type="match status" value="1"/>
</dbReference>
<dbReference type="Gene3D" id="3.40.50.20">
    <property type="match status" value="2"/>
</dbReference>
<comment type="function">
    <text evidence="10">Cell wall formation.</text>
</comment>
<dbReference type="Proteomes" id="UP000178937">
    <property type="component" value="Unassembled WGS sequence"/>
</dbReference>
<evidence type="ECO:0000256" key="9">
    <source>
        <dbReference type="ARBA" id="ARBA00023316"/>
    </source>
</evidence>
<evidence type="ECO:0000313" key="16">
    <source>
        <dbReference type="Proteomes" id="UP000178937"/>
    </source>
</evidence>
<dbReference type="SUPFAM" id="SSF56059">
    <property type="entry name" value="Glutathione synthetase ATP-binding domain-like"/>
    <property type="match status" value="1"/>
</dbReference>
<evidence type="ECO:0000256" key="4">
    <source>
        <dbReference type="ARBA" id="ARBA00022598"/>
    </source>
</evidence>
<comment type="caution">
    <text evidence="15">The sequence shown here is derived from an EMBL/GenBank/DDBJ whole genome shotgun (WGS) entry which is preliminary data.</text>
</comment>
<dbReference type="NCBIfam" id="NF002528">
    <property type="entry name" value="PRK01966.1-4"/>
    <property type="match status" value="1"/>
</dbReference>
<dbReference type="NCBIfam" id="TIGR01205">
    <property type="entry name" value="D_ala_D_alaTIGR"/>
    <property type="match status" value="1"/>
</dbReference>
<keyword evidence="4 10" id="KW-0436">Ligase</keyword>
<dbReference type="PROSITE" id="PS50975">
    <property type="entry name" value="ATP_GRASP"/>
    <property type="match status" value="1"/>
</dbReference>
<evidence type="ECO:0000256" key="3">
    <source>
        <dbReference type="ARBA" id="ARBA00022490"/>
    </source>
</evidence>
<dbReference type="UniPathway" id="UPA00219"/>
<feature type="binding site" evidence="12">
    <location>
        <position position="268"/>
    </location>
    <ligand>
        <name>Mg(2+)</name>
        <dbReference type="ChEBI" id="CHEBI:18420"/>
        <label>1</label>
    </ligand>
</feature>
<dbReference type="InterPro" id="IPR011761">
    <property type="entry name" value="ATP-grasp"/>
</dbReference>
<evidence type="ECO:0000256" key="7">
    <source>
        <dbReference type="ARBA" id="ARBA00022960"/>
    </source>
</evidence>
<keyword evidence="12" id="KW-0479">Metal-binding</keyword>
<dbReference type="Gene3D" id="3.30.470.20">
    <property type="entry name" value="ATP-grasp fold, B domain"/>
    <property type="match status" value="1"/>
</dbReference>
<protein>
    <recommendedName>
        <fullName evidence="10">D-alanine--D-alanine ligase</fullName>
        <ecNumber evidence="10">6.3.2.4</ecNumber>
    </recommendedName>
    <alternativeName>
        <fullName evidence="10">D-Ala-D-Ala ligase</fullName>
    </alternativeName>
    <alternativeName>
        <fullName evidence="10">D-alanylalanine synthetase</fullName>
    </alternativeName>
</protein>
<feature type="binding site" evidence="12">
    <location>
        <position position="255"/>
    </location>
    <ligand>
        <name>Mg(2+)</name>
        <dbReference type="ChEBI" id="CHEBI:18420"/>
        <label>1</label>
    </ligand>
</feature>
<dbReference type="Pfam" id="PF01820">
    <property type="entry name" value="Dala_Dala_lig_N"/>
    <property type="match status" value="2"/>
</dbReference>
<dbReference type="Pfam" id="PF07478">
    <property type="entry name" value="Dala_Dala_lig_C"/>
    <property type="match status" value="1"/>
</dbReference>
<dbReference type="InterPro" id="IPR005905">
    <property type="entry name" value="D_ala_D_ala"/>
</dbReference>
<reference evidence="15 16" key="1">
    <citation type="journal article" date="2016" name="Nat. Commun.">
        <title>Thousands of microbial genomes shed light on interconnected biogeochemical processes in an aquifer system.</title>
        <authorList>
            <person name="Anantharaman K."/>
            <person name="Brown C.T."/>
            <person name="Hug L.A."/>
            <person name="Sharon I."/>
            <person name="Castelle C.J."/>
            <person name="Probst A.J."/>
            <person name="Thomas B.C."/>
            <person name="Singh A."/>
            <person name="Wilkins M.J."/>
            <person name="Karaoz U."/>
            <person name="Brodie E.L."/>
            <person name="Williams K.H."/>
            <person name="Hubbard S.S."/>
            <person name="Banfield J.F."/>
        </authorList>
    </citation>
    <scope>NUCLEOTIDE SEQUENCE [LARGE SCALE GENOMIC DNA]</scope>
</reference>
<evidence type="ECO:0000256" key="6">
    <source>
        <dbReference type="ARBA" id="ARBA00022840"/>
    </source>
</evidence>
<dbReference type="Gene3D" id="3.30.1490.20">
    <property type="entry name" value="ATP-grasp fold, A domain"/>
    <property type="match status" value="1"/>
</dbReference>
<keyword evidence="6 13" id="KW-0067">ATP-binding</keyword>
<comment type="catalytic activity">
    <reaction evidence="10">
        <text>2 D-alanine + ATP = D-alanyl-D-alanine + ADP + phosphate + H(+)</text>
        <dbReference type="Rhea" id="RHEA:11224"/>
        <dbReference type="ChEBI" id="CHEBI:15378"/>
        <dbReference type="ChEBI" id="CHEBI:30616"/>
        <dbReference type="ChEBI" id="CHEBI:43474"/>
        <dbReference type="ChEBI" id="CHEBI:57416"/>
        <dbReference type="ChEBI" id="CHEBI:57822"/>
        <dbReference type="ChEBI" id="CHEBI:456216"/>
        <dbReference type="EC" id="6.3.2.4"/>
    </reaction>
</comment>
<accession>A0A1F8CXG2</accession>
<evidence type="ECO:0000256" key="1">
    <source>
        <dbReference type="ARBA" id="ARBA00004496"/>
    </source>
</evidence>
<feature type="active site" evidence="11">
    <location>
        <position position="279"/>
    </location>
</feature>
<keyword evidence="12" id="KW-0460">Magnesium</keyword>
<dbReference type="GO" id="GO:0005737">
    <property type="term" value="C:cytoplasm"/>
    <property type="evidence" value="ECO:0007669"/>
    <property type="project" value="UniProtKB-SubCell"/>
</dbReference>
<feature type="active site" evidence="11">
    <location>
        <position position="17"/>
    </location>
</feature>
<evidence type="ECO:0000259" key="14">
    <source>
        <dbReference type="PROSITE" id="PS50975"/>
    </source>
</evidence>
<comment type="subcellular location">
    <subcellularLocation>
        <location evidence="1 10">Cytoplasm</location>
    </subcellularLocation>
</comment>
<feature type="binding site" evidence="12">
    <location>
        <position position="268"/>
    </location>
    <ligand>
        <name>Mg(2+)</name>
        <dbReference type="ChEBI" id="CHEBI:18420"/>
        <label>2</label>
    </ligand>
</feature>
<dbReference type="InterPro" id="IPR000291">
    <property type="entry name" value="D-Ala_lig_Van_CS"/>
</dbReference>
<dbReference type="GO" id="GO:0071555">
    <property type="term" value="P:cell wall organization"/>
    <property type="evidence" value="ECO:0007669"/>
    <property type="project" value="UniProtKB-KW"/>
</dbReference>
<dbReference type="InterPro" id="IPR011127">
    <property type="entry name" value="Dala_Dala_lig_N"/>
</dbReference>
<dbReference type="PANTHER" id="PTHR23132">
    <property type="entry name" value="D-ALANINE--D-ALANINE LIGASE"/>
    <property type="match status" value="1"/>
</dbReference>
<comment type="pathway">
    <text evidence="10">Cell wall biogenesis; peptidoglycan biosynthesis.</text>
</comment>
<dbReference type="EMBL" id="MGIA01000018">
    <property type="protein sequence ID" value="OGM81037.1"/>
    <property type="molecule type" value="Genomic_DNA"/>
</dbReference>
<comment type="similarity">
    <text evidence="2 10">Belongs to the D-alanine--D-alanine ligase family.</text>
</comment>
<proteinExistence type="inferred from homology"/>
<dbReference type="InterPro" id="IPR016185">
    <property type="entry name" value="PreATP-grasp_dom_sf"/>
</dbReference>
<dbReference type="STRING" id="1802540.A2393_02090"/>